<dbReference type="PANTHER" id="PTHR36223:SF1">
    <property type="entry name" value="TRANSCRIPTION ELONGATION FACTOR EAF N-TERMINAL DOMAIN-CONTAINING PROTEIN"/>
    <property type="match status" value="1"/>
</dbReference>
<evidence type="ECO:0000313" key="3">
    <source>
        <dbReference type="EMBL" id="KAF9463930.1"/>
    </source>
</evidence>
<organism evidence="3 4">
    <name type="scientific">Collybia nuda</name>
    <dbReference type="NCBI Taxonomy" id="64659"/>
    <lineage>
        <taxon>Eukaryota</taxon>
        <taxon>Fungi</taxon>
        <taxon>Dikarya</taxon>
        <taxon>Basidiomycota</taxon>
        <taxon>Agaricomycotina</taxon>
        <taxon>Agaricomycetes</taxon>
        <taxon>Agaricomycetidae</taxon>
        <taxon>Agaricales</taxon>
        <taxon>Tricholomatineae</taxon>
        <taxon>Clitocybaceae</taxon>
        <taxon>Collybia</taxon>
    </lineage>
</organism>
<dbReference type="Pfam" id="PF25534">
    <property type="entry name" value="DUF7918"/>
    <property type="match status" value="1"/>
</dbReference>
<protein>
    <recommendedName>
        <fullName evidence="2">DUF7918 domain-containing protein</fullName>
    </recommendedName>
</protein>
<proteinExistence type="predicted"/>
<dbReference type="Proteomes" id="UP000807353">
    <property type="component" value="Unassembled WGS sequence"/>
</dbReference>
<evidence type="ECO:0000313" key="4">
    <source>
        <dbReference type="Proteomes" id="UP000807353"/>
    </source>
</evidence>
<dbReference type="AlphaFoldDB" id="A0A9P6CJ36"/>
<comment type="caution">
    <text evidence="3">The sequence shown here is derived from an EMBL/GenBank/DDBJ whole genome shotgun (WGS) entry which is preliminary data.</text>
</comment>
<dbReference type="OrthoDB" id="3364132at2759"/>
<sequence length="283" mass="32000">MLQLGTHSACIIVDGVELPQYSIEHSTHKGRPLITCWIASEAGKEFSIRFEDKASTFDSIGDIMVDDISCDTLRLYAGQRTRVELKTARVSATSARPFMFSHIRLTDEEHDVNHAASRKLGEIKLQICKAKLKKTKMKTKTRGQDRMGKLVEAAKVHERSKKAIGHHVRLGEEITIPKLKYHVSITEVQILGVLIFKYRPLDMLQANGIAPLDKKRKRAVSLPDEENAVSESDAEDARRIEVLEAELRALKNKLQARDTKKPKREVKEEVDICWLPGEVIDLT</sequence>
<dbReference type="PANTHER" id="PTHR36223">
    <property type="entry name" value="BETA-LACTAMASE-TYPE TRANSPEPTIDASE FOLD DOMAIN CONTAINING PROTEIN"/>
    <property type="match status" value="1"/>
</dbReference>
<accession>A0A9P6CJ36</accession>
<evidence type="ECO:0000259" key="2">
    <source>
        <dbReference type="Pfam" id="PF25534"/>
    </source>
</evidence>
<reference evidence="3" key="1">
    <citation type="submission" date="2020-11" db="EMBL/GenBank/DDBJ databases">
        <authorList>
            <consortium name="DOE Joint Genome Institute"/>
            <person name="Ahrendt S."/>
            <person name="Riley R."/>
            <person name="Andreopoulos W."/>
            <person name="Labutti K."/>
            <person name="Pangilinan J."/>
            <person name="Ruiz-Duenas F.J."/>
            <person name="Barrasa J.M."/>
            <person name="Sanchez-Garcia M."/>
            <person name="Camarero S."/>
            <person name="Miyauchi S."/>
            <person name="Serrano A."/>
            <person name="Linde D."/>
            <person name="Babiker R."/>
            <person name="Drula E."/>
            <person name="Ayuso-Fernandez I."/>
            <person name="Pacheco R."/>
            <person name="Padilla G."/>
            <person name="Ferreira P."/>
            <person name="Barriuso J."/>
            <person name="Kellner H."/>
            <person name="Castanera R."/>
            <person name="Alfaro M."/>
            <person name="Ramirez L."/>
            <person name="Pisabarro A.G."/>
            <person name="Kuo A."/>
            <person name="Tritt A."/>
            <person name="Lipzen A."/>
            <person name="He G."/>
            <person name="Yan M."/>
            <person name="Ng V."/>
            <person name="Cullen D."/>
            <person name="Martin F."/>
            <person name="Rosso M.-N."/>
            <person name="Henrissat B."/>
            <person name="Hibbett D."/>
            <person name="Martinez A.T."/>
            <person name="Grigoriev I.V."/>
        </authorList>
    </citation>
    <scope>NUCLEOTIDE SEQUENCE</scope>
    <source>
        <strain evidence="3">CBS 247.69</strain>
    </source>
</reference>
<keyword evidence="1" id="KW-0175">Coiled coil</keyword>
<dbReference type="EMBL" id="MU150258">
    <property type="protein sequence ID" value="KAF9463930.1"/>
    <property type="molecule type" value="Genomic_DNA"/>
</dbReference>
<dbReference type="InterPro" id="IPR057678">
    <property type="entry name" value="DUF7918"/>
</dbReference>
<feature type="coiled-coil region" evidence="1">
    <location>
        <begin position="233"/>
        <end position="260"/>
    </location>
</feature>
<name>A0A9P6CJ36_9AGAR</name>
<keyword evidence="4" id="KW-1185">Reference proteome</keyword>
<gene>
    <name evidence="3" type="ORF">BDZ94DRAFT_1257780</name>
</gene>
<evidence type="ECO:0000256" key="1">
    <source>
        <dbReference type="SAM" id="Coils"/>
    </source>
</evidence>
<feature type="domain" description="DUF7918" evidence="2">
    <location>
        <begin position="9"/>
        <end position="211"/>
    </location>
</feature>